<dbReference type="Gene3D" id="2.40.10.120">
    <property type="match status" value="1"/>
</dbReference>
<dbReference type="STRING" id="1217799.DEALK_03880"/>
<comment type="caution">
    <text evidence="1">The sequence shown here is derived from an EMBL/GenBank/DDBJ whole genome shotgun (WGS) entry which is preliminary data.</text>
</comment>
<evidence type="ECO:0000313" key="2">
    <source>
        <dbReference type="Proteomes" id="UP000053947"/>
    </source>
</evidence>
<reference evidence="1 2" key="1">
    <citation type="submission" date="2015-06" db="EMBL/GenBank/DDBJ databases">
        <title>Genome sequence of the organohalide-respiring Dehalogenimonas alkenigignens type strain (IP3-3T).</title>
        <authorList>
            <person name="Key T.A."/>
            <person name="Richmond D.P."/>
            <person name="Bowman K.S."/>
            <person name="Cho Y.-J."/>
            <person name="Chun J."/>
            <person name="da Costa M.S."/>
            <person name="Rainey F.A."/>
            <person name="Moe W.M."/>
        </authorList>
    </citation>
    <scope>NUCLEOTIDE SEQUENCE [LARGE SCALE GENOMIC DNA]</scope>
    <source>
        <strain evidence="1 2">IP3-3</strain>
    </source>
</reference>
<name>A0A0W0GG57_9CHLR</name>
<dbReference type="PATRIC" id="fig|1217799.6.peg.403"/>
<sequence length="273" mass="27115">MKNAVAAAIIAVVILANGGIALLRADAGSQLQADQSQIASLVTANDAVKTQIDALTAAQAQSAASLLSLRAAVNQLAQGSGAAQAEFNTVMQAIKPSVVKLNATGPGLRGYGSGVIVRSSGYVLTVLHAVSGAGSITVTLSTGEQFQATIVASNTAANLALLKMTTTRTDFPAAPVGSINTLSVAQTVIAAGFPLSPELDGPATFTVGIVSALRTAADYYFVQSDADIGPGSGGGGLFTLDGRLVAVASLAQADGIYLYIPVDAAASLLAGIG</sequence>
<gene>
    <name evidence="1" type="ORF">DEALK_03880</name>
</gene>
<keyword evidence="2" id="KW-1185">Reference proteome</keyword>
<dbReference type="SUPFAM" id="SSF50494">
    <property type="entry name" value="Trypsin-like serine proteases"/>
    <property type="match status" value="1"/>
</dbReference>
<evidence type="ECO:0000313" key="1">
    <source>
        <dbReference type="EMBL" id="KTB47543.1"/>
    </source>
</evidence>
<dbReference type="EMBL" id="LFDV01000002">
    <property type="protein sequence ID" value="KTB47543.1"/>
    <property type="molecule type" value="Genomic_DNA"/>
</dbReference>
<protein>
    <submittedName>
        <fullName evidence="1">Trypsin-like peptidase domain</fullName>
    </submittedName>
</protein>
<dbReference type="InterPro" id="IPR009003">
    <property type="entry name" value="Peptidase_S1_PA"/>
</dbReference>
<dbReference type="PANTHER" id="PTHR22939">
    <property type="entry name" value="SERINE PROTEASE FAMILY S1C HTRA-RELATED"/>
    <property type="match status" value="1"/>
</dbReference>
<dbReference type="GO" id="GO:0006508">
    <property type="term" value="P:proteolysis"/>
    <property type="evidence" value="ECO:0007669"/>
    <property type="project" value="InterPro"/>
</dbReference>
<dbReference type="Proteomes" id="UP000053947">
    <property type="component" value="Unassembled WGS sequence"/>
</dbReference>
<dbReference type="Pfam" id="PF13365">
    <property type="entry name" value="Trypsin_2"/>
    <property type="match status" value="1"/>
</dbReference>
<dbReference type="PRINTS" id="PR00834">
    <property type="entry name" value="PROTEASES2C"/>
</dbReference>
<dbReference type="InterPro" id="IPR001940">
    <property type="entry name" value="Peptidase_S1C"/>
</dbReference>
<dbReference type="PANTHER" id="PTHR22939:SF129">
    <property type="entry name" value="SERINE PROTEASE HTRA2, MITOCHONDRIAL"/>
    <property type="match status" value="1"/>
</dbReference>
<dbReference type="AlphaFoldDB" id="A0A0W0GG57"/>
<dbReference type="RefSeq" id="WP_058438191.1">
    <property type="nucleotide sequence ID" value="NZ_KQ758903.1"/>
</dbReference>
<accession>A0A0W0GG57</accession>
<dbReference type="GO" id="GO:0004252">
    <property type="term" value="F:serine-type endopeptidase activity"/>
    <property type="evidence" value="ECO:0007669"/>
    <property type="project" value="InterPro"/>
</dbReference>
<organism evidence="1 2">
    <name type="scientific">Dehalogenimonas alkenigignens</name>
    <dbReference type="NCBI Taxonomy" id="1217799"/>
    <lineage>
        <taxon>Bacteria</taxon>
        <taxon>Bacillati</taxon>
        <taxon>Chloroflexota</taxon>
        <taxon>Dehalococcoidia</taxon>
        <taxon>Dehalococcoidales</taxon>
        <taxon>Dehalococcoidaceae</taxon>
        <taxon>Dehalogenimonas</taxon>
    </lineage>
</organism>
<proteinExistence type="predicted"/>
<dbReference type="OrthoDB" id="161400at2"/>